<proteinExistence type="predicted"/>
<sequence>GGKAMELLIEPLISDITKKYGIMILVLMMLALNKSDSQATMIKMAFRLVNG</sequence>
<evidence type="ECO:0000313" key="1">
    <source>
        <dbReference type="EMBL" id="KKL46241.1"/>
    </source>
</evidence>
<dbReference type="AlphaFoldDB" id="A0A0F9CXJ5"/>
<gene>
    <name evidence="1" type="ORF">LCGC14_2347510</name>
</gene>
<organism evidence="1">
    <name type="scientific">marine sediment metagenome</name>
    <dbReference type="NCBI Taxonomy" id="412755"/>
    <lineage>
        <taxon>unclassified sequences</taxon>
        <taxon>metagenomes</taxon>
        <taxon>ecological metagenomes</taxon>
    </lineage>
</organism>
<feature type="non-terminal residue" evidence="1">
    <location>
        <position position="1"/>
    </location>
</feature>
<name>A0A0F9CXJ5_9ZZZZ</name>
<reference evidence="1" key="1">
    <citation type="journal article" date="2015" name="Nature">
        <title>Complex archaea that bridge the gap between prokaryotes and eukaryotes.</title>
        <authorList>
            <person name="Spang A."/>
            <person name="Saw J.H."/>
            <person name="Jorgensen S.L."/>
            <person name="Zaremba-Niedzwiedzka K."/>
            <person name="Martijn J."/>
            <person name="Lind A.E."/>
            <person name="van Eijk R."/>
            <person name="Schleper C."/>
            <person name="Guy L."/>
            <person name="Ettema T.J."/>
        </authorList>
    </citation>
    <scope>NUCLEOTIDE SEQUENCE</scope>
</reference>
<accession>A0A0F9CXJ5</accession>
<dbReference type="EMBL" id="LAZR01034106">
    <property type="protein sequence ID" value="KKL46241.1"/>
    <property type="molecule type" value="Genomic_DNA"/>
</dbReference>
<protein>
    <submittedName>
        <fullName evidence="1">Uncharacterized protein</fullName>
    </submittedName>
</protein>
<comment type="caution">
    <text evidence="1">The sequence shown here is derived from an EMBL/GenBank/DDBJ whole genome shotgun (WGS) entry which is preliminary data.</text>
</comment>